<dbReference type="CDD" id="cd00603">
    <property type="entry name" value="IPT_PCSR"/>
    <property type="match status" value="1"/>
</dbReference>
<proteinExistence type="predicted"/>
<evidence type="ECO:0000259" key="2">
    <source>
        <dbReference type="Pfam" id="PF01833"/>
    </source>
</evidence>
<feature type="region of interest" description="Disordered" evidence="1">
    <location>
        <begin position="128"/>
        <end position="158"/>
    </location>
</feature>
<accession>A0A840QG83</accession>
<keyword evidence="4" id="KW-1185">Reference proteome</keyword>
<dbReference type="InterPro" id="IPR013783">
    <property type="entry name" value="Ig-like_fold"/>
</dbReference>
<feature type="region of interest" description="Disordered" evidence="1">
    <location>
        <begin position="166"/>
        <end position="185"/>
    </location>
</feature>
<dbReference type="EMBL" id="JACHIW010000003">
    <property type="protein sequence ID" value="MBB5159854.1"/>
    <property type="molecule type" value="Genomic_DNA"/>
</dbReference>
<dbReference type="InterPro" id="IPR014756">
    <property type="entry name" value="Ig_E-set"/>
</dbReference>
<feature type="compositionally biased region" description="Basic and acidic residues" evidence="1">
    <location>
        <begin position="174"/>
        <end position="185"/>
    </location>
</feature>
<dbReference type="RefSeq" id="WP_246472199.1">
    <property type="nucleotide sequence ID" value="NZ_JACHIW010000003.1"/>
</dbReference>
<evidence type="ECO:0000313" key="4">
    <source>
        <dbReference type="Proteomes" id="UP000584374"/>
    </source>
</evidence>
<sequence length="185" mass="19877">MAIRIHDVSPRQGWPGTLVEITGEGFDPHRASNTVIVGNRPALVVRASPQRLLVMAAEDARTGEIRVEVGPESADGPAFELLPYPEEHGWVAPAAPRFVHGPQNGTPSVNVQNQRVLVLSVFPTDQAPLGPPVSPTRCRRSMPSSRRSPTFGAAPPTARRYTVQVLTGGSPHAAETESETRDVDL</sequence>
<dbReference type="Pfam" id="PF01833">
    <property type="entry name" value="TIG"/>
    <property type="match status" value="1"/>
</dbReference>
<dbReference type="Gene3D" id="2.60.40.10">
    <property type="entry name" value="Immunoglobulins"/>
    <property type="match status" value="1"/>
</dbReference>
<reference evidence="3 4" key="1">
    <citation type="submission" date="2020-08" db="EMBL/GenBank/DDBJ databases">
        <title>Sequencing the genomes of 1000 actinobacteria strains.</title>
        <authorList>
            <person name="Klenk H.-P."/>
        </authorList>
    </citation>
    <scope>NUCLEOTIDE SEQUENCE [LARGE SCALE GENOMIC DNA]</scope>
    <source>
        <strain evidence="3 4">DSM 45584</strain>
    </source>
</reference>
<dbReference type="GO" id="GO:0005975">
    <property type="term" value="P:carbohydrate metabolic process"/>
    <property type="evidence" value="ECO:0007669"/>
    <property type="project" value="UniProtKB-ARBA"/>
</dbReference>
<comment type="caution">
    <text evidence="3">The sequence shown here is derived from an EMBL/GenBank/DDBJ whole genome shotgun (WGS) entry which is preliminary data.</text>
</comment>
<evidence type="ECO:0000256" key="1">
    <source>
        <dbReference type="SAM" id="MobiDB-lite"/>
    </source>
</evidence>
<dbReference type="SUPFAM" id="SSF81296">
    <property type="entry name" value="E set domains"/>
    <property type="match status" value="1"/>
</dbReference>
<dbReference type="AlphaFoldDB" id="A0A840QG83"/>
<organism evidence="3 4">
    <name type="scientific">Saccharopolyspora phatthalungensis</name>
    <dbReference type="NCBI Taxonomy" id="664693"/>
    <lineage>
        <taxon>Bacteria</taxon>
        <taxon>Bacillati</taxon>
        <taxon>Actinomycetota</taxon>
        <taxon>Actinomycetes</taxon>
        <taxon>Pseudonocardiales</taxon>
        <taxon>Pseudonocardiaceae</taxon>
        <taxon>Saccharopolyspora</taxon>
    </lineage>
</organism>
<dbReference type="Proteomes" id="UP000584374">
    <property type="component" value="Unassembled WGS sequence"/>
</dbReference>
<name>A0A840QG83_9PSEU</name>
<gene>
    <name evidence="3" type="ORF">BJ970_007454</name>
</gene>
<dbReference type="InterPro" id="IPR002909">
    <property type="entry name" value="IPT_dom"/>
</dbReference>
<evidence type="ECO:0000313" key="3">
    <source>
        <dbReference type="EMBL" id="MBB5159854.1"/>
    </source>
</evidence>
<protein>
    <recommendedName>
        <fullName evidence="2">IPT/TIG domain-containing protein</fullName>
    </recommendedName>
</protein>
<feature type="domain" description="IPT/TIG" evidence="2">
    <location>
        <begin position="5"/>
        <end position="70"/>
    </location>
</feature>